<organism evidence="2 3">
    <name type="scientific">Chloroflexus aurantiacus (strain ATCC 29366 / DSM 635 / J-10-fl)</name>
    <dbReference type="NCBI Taxonomy" id="324602"/>
    <lineage>
        <taxon>Bacteria</taxon>
        <taxon>Bacillati</taxon>
        <taxon>Chloroflexota</taxon>
        <taxon>Chloroflexia</taxon>
        <taxon>Chloroflexales</taxon>
        <taxon>Chloroflexineae</taxon>
        <taxon>Chloroflexaceae</taxon>
        <taxon>Chloroflexus</taxon>
    </lineage>
</organism>
<gene>
    <name evidence="2" type="ordered locus">Caur_0778</name>
</gene>
<keyword evidence="2" id="KW-0067">ATP-binding</keyword>
<keyword evidence="2" id="KW-0347">Helicase</keyword>
<dbReference type="PATRIC" id="fig|324602.8.peg.887"/>
<feature type="compositionally biased region" description="Basic and acidic residues" evidence="1">
    <location>
        <begin position="693"/>
        <end position="750"/>
    </location>
</feature>
<dbReference type="PANTHER" id="PTHR36963:SF2">
    <property type="entry name" value="TNFR-CYS DOMAIN-CONTAINING PROTEIN"/>
    <property type="match status" value="1"/>
</dbReference>
<dbReference type="eggNOG" id="COG1205">
    <property type="taxonomic scope" value="Bacteria"/>
</dbReference>
<feature type="compositionally biased region" description="Basic and acidic residues" evidence="1">
    <location>
        <begin position="757"/>
        <end position="831"/>
    </location>
</feature>
<proteinExistence type="predicted"/>
<feature type="compositionally biased region" description="Pro residues" evidence="1">
    <location>
        <begin position="888"/>
        <end position="900"/>
    </location>
</feature>
<keyword evidence="3" id="KW-1185">Reference proteome</keyword>
<evidence type="ECO:0000313" key="3">
    <source>
        <dbReference type="Proteomes" id="UP000002008"/>
    </source>
</evidence>
<keyword evidence="2" id="KW-0378">Hydrolase</keyword>
<dbReference type="PANTHER" id="PTHR36963">
    <property type="entry name" value="HELICASE"/>
    <property type="match status" value="1"/>
</dbReference>
<dbReference type="EnsemblBacteria" id="ABY34016">
    <property type="protein sequence ID" value="ABY34016"/>
    <property type="gene ID" value="Caur_0778"/>
</dbReference>
<dbReference type="PRINTS" id="PR01217">
    <property type="entry name" value="PRICHEXTENSN"/>
</dbReference>
<keyword evidence="2" id="KW-0547">Nucleotide-binding</keyword>
<dbReference type="AlphaFoldDB" id="A9WG95"/>
<dbReference type="RefSeq" id="WP_012256672.1">
    <property type="nucleotide sequence ID" value="NC_010175.1"/>
</dbReference>
<evidence type="ECO:0000256" key="1">
    <source>
        <dbReference type="SAM" id="MobiDB-lite"/>
    </source>
</evidence>
<dbReference type="Proteomes" id="UP000002008">
    <property type="component" value="Chromosome"/>
</dbReference>
<dbReference type="KEGG" id="cau:Caur_0778"/>
<dbReference type="STRING" id="324602.Caur_0778"/>
<reference evidence="3" key="1">
    <citation type="journal article" date="2011" name="BMC Genomics">
        <title>Complete genome sequence of the filamentous anoxygenic phototrophic bacterium Chloroflexus aurantiacus.</title>
        <authorList>
            <person name="Tang K.H."/>
            <person name="Barry K."/>
            <person name="Chertkov O."/>
            <person name="Dalin E."/>
            <person name="Han C.S."/>
            <person name="Hauser L.J."/>
            <person name="Honchak B.M."/>
            <person name="Karbach L.E."/>
            <person name="Land M.L."/>
            <person name="Lapidus A."/>
            <person name="Larimer F.W."/>
            <person name="Mikhailova N."/>
            <person name="Pitluck S."/>
            <person name="Pierson B.K."/>
            <person name="Blankenship R.E."/>
        </authorList>
    </citation>
    <scope>NUCLEOTIDE SEQUENCE [LARGE SCALE GENOMIC DNA]</scope>
    <source>
        <strain evidence="3">ATCC 29366 / DSM 635 / J-10-fl</strain>
    </source>
</reference>
<dbReference type="InParanoid" id="A9WG95"/>
<sequence length="1007" mass="111043">MSDLIDILQTLAARSGRSSSPLITLRSFPPGTGTRISHLAVDQGLQEAWVQVVGTPFFQAQSIALAALRRGMPFAITGSSMVSRASLHLVTLDLLRNEPSATALLIAPDPDLALLHEREAMLLARYCRPALPIAATGGMQRRVAPTARLVITTLPELHNHLLRFHDRAWRFFWQRLRLIVIADLHVFHGVAAAHLAMTLLRAARLTSQPLLLGGSLAAVSGAETALTMLTGREWRITAVDDLPRPATTLALWQSDGERRREIARLAEAFLAAGAAVRLVATPWELADLRTLVDHEAFSVGTQPMPAHVQIITGADVGAATVQAALASGAVLVVLILGRGMTEPALQRLAVTDLATWPLLRPPVWPPVLNNSFVSTLHLVCAASEQPLRAEEIRQWQVESMVEQLTAKGYLSRLPDMPPVWLPGDQSDPYIPLDLHAAGTEPIYLLDEQGRQFATTDSSLFHRWMHPAAGLPPLRGGQQVIARDEDQGTITLARRDGRRTLPLRQCQVQIREEWAQRELRRSRGGRGPLLSWGRVVVEEQVYAYREQIGREPAQERKLATPLTYRWQSPAVWVRLGQPIHPSGQQVGWSVVAAAALITLARVEDCVPAYDPATNHLYLIDAQNSGNGLAEWLYDQIETILPLAYDIALEQRTDPLFEPLARTDMDWLLAVLSGETEVAIAMPALSPGRTPGENRPARTPEPPVREPEPPAREPPARSEPPAREPPVREPPVREPPVRSEPPVREPPAREPPARSAEPPVREPPAREPSVRSEPPVREPPVREPPARSEPPAREPSIRSEPPAREPPVREPPVREPPVRSEPSVREPPAREPPARSAEPPVREPPAREPSVRSEPPAREPPVRSERSADAQRGRYNRPGGRHSGRRVPDQPEPPEAPAVPEPPTDDSPAASVPDAEAILARLRQRRERNGPAPTSRERRPEGQQPLEPRFQPGDRIICMPYGAGRVRASIVSEGRELLLVEFDEHGELRIDPSVNIVRRLPPVEDEGSE</sequence>
<dbReference type="EMBL" id="CP000909">
    <property type="protein sequence ID" value="ABY34016.1"/>
    <property type="molecule type" value="Genomic_DNA"/>
</dbReference>
<feature type="compositionally biased region" description="Basic and acidic residues" evidence="1">
    <location>
        <begin position="838"/>
        <end position="870"/>
    </location>
</feature>
<dbReference type="HOGENOM" id="CLU_329790_0_0_0"/>
<feature type="region of interest" description="Disordered" evidence="1">
    <location>
        <begin position="681"/>
        <end position="953"/>
    </location>
</feature>
<evidence type="ECO:0000313" key="2">
    <source>
        <dbReference type="EMBL" id="ABY34016.1"/>
    </source>
</evidence>
<protein>
    <submittedName>
        <fullName evidence="2">Helicase</fullName>
    </submittedName>
</protein>
<accession>A9WG95</accession>
<name>A9WG95_CHLAA</name>
<dbReference type="GO" id="GO:0004386">
    <property type="term" value="F:helicase activity"/>
    <property type="evidence" value="ECO:0007669"/>
    <property type="project" value="UniProtKB-KW"/>
</dbReference>